<dbReference type="Proteomes" id="UP000092600">
    <property type="component" value="Unassembled WGS sequence"/>
</dbReference>
<organism evidence="2 3">
    <name type="scientific">Ananas comosus</name>
    <name type="common">Pineapple</name>
    <name type="synonym">Ananas ananas</name>
    <dbReference type="NCBI Taxonomy" id="4615"/>
    <lineage>
        <taxon>Eukaryota</taxon>
        <taxon>Viridiplantae</taxon>
        <taxon>Streptophyta</taxon>
        <taxon>Embryophyta</taxon>
        <taxon>Tracheophyta</taxon>
        <taxon>Spermatophyta</taxon>
        <taxon>Magnoliopsida</taxon>
        <taxon>Liliopsida</taxon>
        <taxon>Poales</taxon>
        <taxon>Bromeliaceae</taxon>
        <taxon>Bromelioideae</taxon>
        <taxon>Ananas</taxon>
    </lineage>
</organism>
<evidence type="ECO:0000313" key="2">
    <source>
        <dbReference type="EMBL" id="OAY83886.1"/>
    </source>
</evidence>
<feature type="region of interest" description="Disordered" evidence="1">
    <location>
        <begin position="87"/>
        <end position="114"/>
    </location>
</feature>
<feature type="compositionally biased region" description="Basic and acidic residues" evidence="1">
    <location>
        <begin position="44"/>
        <end position="60"/>
    </location>
</feature>
<gene>
    <name evidence="2" type="ORF">ACMD2_12737</name>
</gene>
<feature type="region of interest" description="Disordered" evidence="1">
    <location>
        <begin position="35"/>
        <end position="70"/>
    </location>
</feature>
<dbReference type="EMBL" id="LSRQ01000299">
    <property type="protein sequence ID" value="OAY83886.1"/>
    <property type="molecule type" value="Genomic_DNA"/>
</dbReference>
<accession>A0A199W3R8</accession>
<dbReference type="STRING" id="4615.A0A199W3R8"/>
<proteinExistence type="predicted"/>
<protein>
    <submittedName>
        <fullName evidence="2">Uncharacterized protein</fullName>
    </submittedName>
</protein>
<evidence type="ECO:0000256" key="1">
    <source>
        <dbReference type="SAM" id="MobiDB-lite"/>
    </source>
</evidence>
<dbReference type="AlphaFoldDB" id="A0A199W3R8"/>
<reference evidence="2 3" key="1">
    <citation type="journal article" date="2016" name="DNA Res.">
        <title>The draft genome of MD-2 pineapple using hybrid error correction of long reads.</title>
        <authorList>
            <person name="Redwan R.M."/>
            <person name="Saidin A."/>
            <person name="Kumar S.V."/>
        </authorList>
    </citation>
    <scope>NUCLEOTIDE SEQUENCE [LARGE SCALE GENOMIC DNA]</scope>
    <source>
        <strain evidence="3">cv. MD2</strain>
        <tissue evidence="2">Leaf</tissue>
    </source>
</reference>
<comment type="caution">
    <text evidence="2">The sequence shown here is derived from an EMBL/GenBank/DDBJ whole genome shotgun (WGS) entry which is preliminary data.</text>
</comment>
<sequence>MFAIRAFLLRCLLPPLPQNLISSLNPNPTVSSLLRTFSSSSGGKEGDKDGDWGGSDEPRSGGEVLPGFDWGEASSWSMGLTKDHFNGAAVGRQVAPGSAPPPPPTTSAEMTEARAMDEEEEILRMLEKDNKESKAFVDGWGDRTMETYQLLK</sequence>
<name>A0A199W3R8_ANACO</name>
<evidence type="ECO:0000313" key="3">
    <source>
        <dbReference type="Proteomes" id="UP000092600"/>
    </source>
</evidence>